<dbReference type="Proteomes" id="UP000305654">
    <property type="component" value="Unassembled WGS sequence"/>
</dbReference>
<feature type="signal peptide" evidence="1">
    <location>
        <begin position="1"/>
        <end position="21"/>
    </location>
</feature>
<evidence type="ECO:0000313" key="4">
    <source>
        <dbReference type="Proteomes" id="UP000305654"/>
    </source>
</evidence>
<organism evidence="3 4">
    <name type="scientific">Lichenicoccus roseus</name>
    <dbReference type="NCBI Taxonomy" id="2683649"/>
    <lineage>
        <taxon>Bacteria</taxon>
        <taxon>Pseudomonadati</taxon>
        <taxon>Pseudomonadota</taxon>
        <taxon>Alphaproteobacteria</taxon>
        <taxon>Acetobacterales</taxon>
        <taxon>Acetobacteraceae</taxon>
        <taxon>Lichenicoccus</taxon>
    </lineage>
</organism>
<evidence type="ECO:0000313" key="3">
    <source>
        <dbReference type="EMBL" id="TLU74402.1"/>
    </source>
</evidence>
<dbReference type="OrthoDB" id="7431968at2"/>
<evidence type="ECO:0000259" key="2">
    <source>
        <dbReference type="Pfam" id="PF09084"/>
    </source>
</evidence>
<keyword evidence="4" id="KW-1185">Reference proteome</keyword>
<accession>A0A5R9JA08</accession>
<protein>
    <recommendedName>
        <fullName evidence="2">SsuA/THI5-like domain-containing protein</fullName>
    </recommendedName>
</protein>
<dbReference type="AlphaFoldDB" id="A0A5R9JA08"/>
<feature type="chain" id="PRO_5024342984" description="SsuA/THI5-like domain-containing protein" evidence="1">
    <location>
        <begin position="22"/>
        <end position="308"/>
    </location>
</feature>
<dbReference type="PANTHER" id="PTHR31528">
    <property type="entry name" value="4-AMINO-5-HYDROXYMETHYL-2-METHYLPYRIMIDINE PHOSPHATE SYNTHASE THI11-RELATED"/>
    <property type="match status" value="1"/>
</dbReference>
<dbReference type="Gene3D" id="3.40.190.10">
    <property type="entry name" value="Periplasmic binding protein-like II"/>
    <property type="match status" value="2"/>
</dbReference>
<gene>
    <name evidence="3" type="ORF">FE263_04250</name>
</gene>
<keyword evidence="1" id="KW-0732">Signal</keyword>
<dbReference type="SUPFAM" id="SSF53850">
    <property type="entry name" value="Periplasmic binding protein-like II"/>
    <property type="match status" value="1"/>
</dbReference>
<sequence length="308" mass="33493">MRLAAIAIAALSFAYAAAASAADPVSVILDWFVNADHEQILAAEYCGAFARHGLQVTLIPPADTSSPPRLVAAGQADLAISYQTELAFMAARGLPIVRVGTLMDQPLNVLLTLPASGIHTLADLKGRRVGVSVGPGDEAMLNGMLASAGLKPDDVVRTDINFQIEQALMTHRVDAVLGMRNYEMVDLQQKGLQPLAFRPEQHGVPLYDELILVARRDHAGDAKIARFLDALKDGTACLLLDPDAVWRQTIKARPELDTRLNKAAWWASLPALSRDPARLDRDRYEIFQKFLVQRGALKDPAPVGSYTR</sequence>
<evidence type="ECO:0000256" key="1">
    <source>
        <dbReference type="SAM" id="SignalP"/>
    </source>
</evidence>
<name>A0A5R9JA08_9PROT</name>
<dbReference type="RefSeq" id="WP_138324653.1">
    <property type="nucleotide sequence ID" value="NZ_VCDI01000001.1"/>
</dbReference>
<dbReference type="EMBL" id="VCDI01000001">
    <property type="protein sequence ID" value="TLU74402.1"/>
    <property type="molecule type" value="Genomic_DNA"/>
</dbReference>
<comment type="caution">
    <text evidence="3">The sequence shown here is derived from an EMBL/GenBank/DDBJ whole genome shotgun (WGS) entry which is preliminary data.</text>
</comment>
<dbReference type="InterPro" id="IPR027939">
    <property type="entry name" value="NMT1/THI5"/>
</dbReference>
<proteinExistence type="predicted"/>
<dbReference type="InterPro" id="IPR015168">
    <property type="entry name" value="SsuA/THI5"/>
</dbReference>
<reference evidence="3 4" key="1">
    <citation type="submission" date="2019-05" db="EMBL/GenBank/DDBJ databases">
        <authorList>
            <person name="Pankratov T."/>
            <person name="Grouzdev D."/>
        </authorList>
    </citation>
    <scope>NUCLEOTIDE SEQUENCE [LARGE SCALE GENOMIC DNA]</scope>
    <source>
        <strain evidence="3 4">KEBCLARHB70R</strain>
    </source>
</reference>
<dbReference type="PANTHER" id="PTHR31528:SF3">
    <property type="entry name" value="THIAMINE BIOSYNTHESIS PROTEIN HI_0357-RELATED"/>
    <property type="match status" value="1"/>
</dbReference>
<dbReference type="Pfam" id="PF09084">
    <property type="entry name" value="NMT1"/>
    <property type="match status" value="1"/>
</dbReference>
<feature type="domain" description="SsuA/THI5-like" evidence="2">
    <location>
        <begin position="34"/>
        <end position="244"/>
    </location>
</feature>
<dbReference type="GO" id="GO:0009228">
    <property type="term" value="P:thiamine biosynthetic process"/>
    <property type="evidence" value="ECO:0007669"/>
    <property type="project" value="InterPro"/>
</dbReference>